<dbReference type="AlphaFoldDB" id="E8T2S1"/>
<protein>
    <submittedName>
        <fullName evidence="2">Uncharacterized protein</fullName>
    </submittedName>
</protein>
<evidence type="ECO:0000313" key="2">
    <source>
        <dbReference type="EMBL" id="ADU95996.1"/>
    </source>
</evidence>
<name>E8T2S1_THEA1</name>
<keyword evidence="3" id="KW-1185">Reference proteome</keyword>
<reference evidence="2" key="1">
    <citation type="submission" date="2011-01" db="EMBL/GenBank/DDBJ databases">
        <title>Complete sequence of chromosome of Thermovibrio ammonificans HB-1.</title>
        <authorList>
            <consortium name="US DOE Joint Genome Institute"/>
            <person name="Lucas S."/>
            <person name="Copeland A."/>
            <person name="Lapidus A."/>
            <person name="Cheng J.-F."/>
            <person name="Goodwin L."/>
            <person name="Pitluck S."/>
            <person name="Davenport K."/>
            <person name="Detter J.C."/>
            <person name="Han C."/>
            <person name="Tapia R."/>
            <person name="Land M."/>
            <person name="Hauser L."/>
            <person name="Kyrpides N."/>
            <person name="Ivanova N."/>
            <person name="Ovchinnikova G."/>
            <person name="Vetriani C."/>
            <person name="Woyke T."/>
        </authorList>
    </citation>
    <scope>NUCLEOTIDE SEQUENCE [LARGE SCALE GENOMIC DNA]</scope>
    <source>
        <strain evidence="2">HB-1</strain>
    </source>
</reference>
<dbReference type="KEGG" id="tam:Theam_0022"/>
<organism evidence="2 3">
    <name type="scientific">Thermovibrio ammonificans (strain DSM 15698 / JCM 12110 / HB-1)</name>
    <dbReference type="NCBI Taxonomy" id="648996"/>
    <lineage>
        <taxon>Bacteria</taxon>
        <taxon>Pseudomonadati</taxon>
        <taxon>Aquificota</taxon>
        <taxon>Aquificia</taxon>
        <taxon>Desulfurobacteriales</taxon>
        <taxon>Desulfurobacteriaceae</taxon>
        <taxon>Thermovibrio</taxon>
    </lineage>
</organism>
<accession>E8T2S1</accession>
<keyword evidence="1" id="KW-0175">Coiled coil</keyword>
<sequence>MAKYCELSDFQDSLITGNITDETLSKADAYVDSLLSQIGVDPTVVNPSGYPILKQLAVYFASYLTALELSSGENDVYLQKAKAYKELYEKLEKRLIEYGLRVQTEDETETPIKLTRG</sequence>
<dbReference type="EMBL" id="CP002444">
    <property type="protein sequence ID" value="ADU95996.1"/>
    <property type="molecule type" value="Genomic_DNA"/>
</dbReference>
<proteinExistence type="predicted"/>
<feature type="coiled-coil region" evidence="1">
    <location>
        <begin position="74"/>
        <end position="101"/>
    </location>
</feature>
<dbReference type="RefSeq" id="WP_013536782.1">
    <property type="nucleotide sequence ID" value="NC_014926.1"/>
</dbReference>
<evidence type="ECO:0000313" key="3">
    <source>
        <dbReference type="Proteomes" id="UP000006362"/>
    </source>
</evidence>
<dbReference type="HOGENOM" id="CLU_2083734_0_0_0"/>
<dbReference type="STRING" id="648996.Theam_0022"/>
<gene>
    <name evidence="2" type="ordered locus">Theam_0022</name>
</gene>
<evidence type="ECO:0000256" key="1">
    <source>
        <dbReference type="SAM" id="Coils"/>
    </source>
</evidence>
<dbReference type="Proteomes" id="UP000006362">
    <property type="component" value="Chromosome"/>
</dbReference>